<feature type="transmembrane region" description="Helical" evidence="24">
    <location>
        <begin position="133"/>
        <end position="151"/>
    </location>
</feature>
<comment type="caution">
    <text evidence="24">Lacks conserved residue(s) required for the propagation of feature annotation.</text>
</comment>
<feature type="binding site" evidence="23">
    <location>
        <position position="62"/>
    </location>
    <ligand>
        <name>a divalent metal cation</name>
        <dbReference type="ChEBI" id="CHEBI:60240"/>
    </ligand>
</feature>
<keyword evidence="7 24" id="KW-0997">Cell inner membrane</keyword>
<dbReference type="GO" id="GO:0005886">
    <property type="term" value="C:plasma membrane"/>
    <property type="evidence" value="ECO:0007669"/>
    <property type="project" value="UniProtKB-SubCell"/>
</dbReference>
<feature type="binding site" evidence="22">
    <location>
        <position position="110"/>
    </location>
    <ligand>
        <name>ATP</name>
        <dbReference type="ChEBI" id="CHEBI:30616"/>
    </ligand>
</feature>
<evidence type="ECO:0000256" key="11">
    <source>
        <dbReference type="ARBA" id="ARBA00022741"/>
    </source>
</evidence>
<dbReference type="InterPro" id="IPR036945">
    <property type="entry name" value="DAGK_sf"/>
</dbReference>
<reference evidence="25 26" key="1">
    <citation type="journal article" date="2016" name="Sci. Rep.">
        <title>Genomic and phenotypic characterization of the species Acinetobacter venetianus.</title>
        <authorList>
            <person name="Fondi M."/>
            <person name="Maida I."/>
            <person name="Perrin E."/>
            <person name="Orlandini V."/>
            <person name="La Torre L."/>
            <person name="Bosi E."/>
            <person name="Negroni A."/>
            <person name="Zanaroli G."/>
            <person name="Fava F."/>
            <person name="Decorosi F."/>
            <person name="Giovannetti L."/>
            <person name="Viti C."/>
            <person name="Vaneechoutte M."/>
            <person name="Dijkshoorn L."/>
            <person name="Fani R."/>
        </authorList>
    </citation>
    <scope>NUCLEOTIDE SEQUENCE [LARGE SCALE GENOMIC DNA]</scope>
    <source>
        <strain evidence="25 26">LUH13518</strain>
    </source>
</reference>
<comment type="similarity">
    <text evidence="2 24">Belongs to the bacterial diacylglycerol kinase family.</text>
</comment>
<evidence type="ECO:0000256" key="19">
    <source>
        <dbReference type="ARBA" id="ARBA00023264"/>
    </source>
</evidence>
<evidence type="ECO:0000256" key="21">
    <source>
        <dbReference type="PIRSR" id="PIRSR600829-2"/>
    </source>
</evidence>
<feature type="binding site" evidence="22">
    <location>
        <begin position="119"/>
        <end position="121"/>
    </location>
    <ligand>
        <name>ATP</name>
        <dbReference type="ChEBI" id="CHEBI:30616"/>
    </ligand>
</feature>
<protein>
    <recommendedName>
        <fullName evidence="4 24">Diacylglycerol kinase</fullName>
        <ecNumber evidence="3 24">2.7.1.107</ecNumber>
    </recommendedName>
</protein>
<dbReference type="AlphaFoldDB" id="A0A150HXJ5"/>
<evidence type="ECO:0000313" key="26">
    <source>
        <dbReference type="Proteomes" id="UP000075544"/>
    </source>
</evidence>
<feature type="transmembrane region" description="Helical" evidence="24">
    <location>
        <begin position="64"/>
        <end position="84"/>
    </location>
</feature>
<feature type="binding site" evidence="21">
    <location>
        <position position="103"/>
    </location>
    <ligand>
        <name>substrate</name>
    </ligand>
</feature>
<evidence type="ECO:0000256" key="4">
    <source>
        <dbReference type="ARBA" id="ARBA00017575"/>
    </source>
</evidence>
<keyword evidence="6" id="KW-0444">Lipid biosynthesis</keyword>
<evidence type="ECO:0000256" key="14">
    <source>
        <dbReference type="ARBA" id="ARBA00022842"/>
    </source>
</evidence>
<keyword evidence="9 24" id="KW-0812">Transmembrane</keyword>
<keyword evidence="10 23" id="KW-0479">Metal-binding</keyword>
<evidence type="ECO:0000256" key="5">
    <source>
        <dbReference type="ARBA" id="ARBA00022475"/>
    </source>
</evidence>
<evidence type="ECO:0000256" key="8">
    <source>
        <dbReference type="ARBA" id="ARBA00022679"/>
    </source>
</evidence>
<comment type="subcellular location">
    <subcellularLocation>
        <location evidence="1 24">Cell inner membrane</location>
        <topology evidence="1 24">Multi-pass membrane protein</topology>
    </subcellularLocation>
</comment>
<evidence type="ECO:0000256" key="22">
    <source>
        <dbReference type="PIRSR" id="PIRSR600829-3"/>
    </source>
</evidence>
<keyword evidence="5" id="KW-1003">Cell membrane</keyword>
<evidence type="ECO:0000256" key="20">
    <source>
        <dbReference type="PIRSR" id="PIRSR600829-1"/>
    </source>
</evidence>
<dbReference type="InterPro" id="IPR033718">
    <property type="entry name" value="DAGK_prok"/>
</dbReference>
<evidence type="ECO:0000313" key="25">
    <source>
        <dbReference type="EMBL" id="KXZ71909.1"/>
    </source>
</evidence>
<sequence length="152" mass="16841">MHCCDVLPIPNPIFNFIIGLSPFLSPFTMSLYSPYKGKNGLKRIFDATGYSLAGFKAAFSHEAAFRQVILLNIILIPLSFFVHVSALEQALMVAVCLLAIIVELFNSAIEAVVDRISLEKHELSKNAKDMGSAAQFVSLAIIFFTWVIILFK</sequence>
<dbReference type="GO" id="GO:0006654">
    <property type="term" value="P:phosphatidic acid biosynthetic process"/>
    <property type="evidence" value="ECO:0007669"/>
    <property type="project" value="InterPro"/>
</dbReference>
<name>A0A150HXJ5_9GAMM</name>
<organism evidence="25 26">
    <name type="scientific">Acinetobacter venetianus</name>
    <dbReference type="NCBI Taxonomy" id="52133"/>
    <lineage>
        <taxon>Bacteria</taxon>
        <taxon>Pseudomonadati</taxon>
        <taxon>Pseudomonadota</taxon>
        <taxon>Gammaproteobacteria</taxon>
        <taxon>Moraxellales</taxon>
        <taxon>Moraxellaceae</taxon>
        <taxon>Acinetobacter</taxon>
    </lineage>
</organism>
<evidence type="ECO:0000256" key="13">
    <source>
        <dbReference type="ARBA" id="ARBA00022840"/>
    </source>
</evidence>
<gene>
    <name evidence="25" type="primary">dgkA</name>
    <name evidence="25" type="ORF">AVENLUH13518_00790</name>
</gene>
<evidence type="ECO:0000256" key="23">
    <source>
        <dbReference type="PIRSR" id="PIRSR600829-4"/>
    </source>
</evidence>
<comment type="function">
    <text evidence="24">Catalyzes the ATP-dependent phosphorylation of sn-l,2-diacylglycerol (DAG) to phosphatidic acid. Involved in the recycling of diacylglycerol produced as a by-product during membrane-derived oligosaccharide (MDO) biosynthesis.</text>
</comment>
<keyword evidence="18" id="KW-0594">Phospholipid biosynthesis</keyword>
<evidence type="ECO:0000256" key="24">
    <source>
        <dbReference type="RuleBase" id="RU363065"/>
    </source>
</evidence>
<feature type="binding site" evidence="21">
    <location>
        <position position="132"/>
    </location>
    <ligand>
        <name>substrate</name>
    </ligand>
</feature>
<evidence type="ECO:0000256" key="10">
    <source>
        <dbReference type="ARBA" id="ARBA00022723"/>
    </source>
</evidence>
<feature type="binding site" evidence="23">
    <location>
        <position position="110"/>
    </location>
    <ligand>
        <name>a divalent metal cation</name>
        <dbReference type="ChEBI" id="CHEBI:60240"/>
    </ligand>
</feature>
<feature type="binding site" evidence="22">
    <location>
        <position position="43"/>
    </location>
    <ligand>
        <name>ATP</name>
        <dbReference type="ChEBI" id="CHEBI:30616"/>
    </ligand>
</feature>
<keyword evidence="11 22" id="KW-0547">Nucleotide-binding</keyword>
<dbReference type="InterPro" id="IPR000829">
    <property type="entry name" value="DAGK"/>
</dbReference>
<feature type="binding site" evidence="22">
    <location>
        <position position="50"/>
    </location>
    <ligand>
        <name>ATP</name>
        <dbReference type="ChEBI" id="CHEBI:30616"/>
    </ligand>
</feature>
<evidence type="ECO:0000256" key="16">
    <source>
        <dbReference type="ARBA" id="ARBA00023098"/>
    </source>
</evidence>
<dbReference type="Gene3D" id="1.10.287.3610">
    <property type="match status" value="1"/>
</dbReference>
<feature type="binding site" evidence="22">
    <location>
        <begin position="128"/>
        <end position="129"/>
    </location>
    <ligand>
        <name>ATP</name>
        <dbReference type="ChEBI" id="CHEBI:30616"/>
    </ligand>
</feature>
<dbReference type="GO" id="GO:0005524">
    <property type="term" value="F:ATP binding"/>
    <property type="evidence" value="ECO:0007669"/>
    <property type="project" value="UniProtKB-KW"/>
</dbReference>
<comment type="catalytic activity">
    <reaction evidence="24">
        <text>a 1,2-diacyl-sn-glycerol + ATP = a 1,2-diacyl-sn-glycero-3-phosphate + ADP + H(+)</text>
        <dbReference type="Rhea" id="RHEA:10272"/>
        <dbReference type="ChEBI" id="CHEBI:15378"/>
        <dbReference type="ChEBI" id="CHEBI:17815"/>
        <dbReference type="ChEBI" id="CHEBI:30616"/>
        <dbReference type="ChEBI" id="CHEBI:58608"/>
        <dbReference type="ChEBI" id="CHEBI:456216"/>
        <dbReference type="EC" id="2.7.1.107"/>
    </reaction>
</comment>
<dbReference type="Pfam" id="PF01219">
    <property type="entry name" value="DAGK_prokar"/>
    <property type="match status" value="1"/>
</dbReference>
<evidence type="ECO:0000256" key="17">
    <source>
        <dbReference type="ARBA" id="ARBA00023136"/>
    </source>
</evidence>
<dbReference type="PANTHER" id="PTHR34299:SF1">
    <property type="entry name" value="DIACYLGLYCEROL KINASE"/>
    <property type="match status" value="1"/>
</dbReference>
<feature type="binding site" evidence="22">
    <location>
        <position position="62"/>
    </location>
    <ligand>
        <name>ATP</name>
        <dbReference type="ChEBI" id="CHEBI:30616"/>
    </ligand>
</feature>
<dbReference type="PANTHER" id="PTHR34299">
    <property type="entry name" value="DIACYLGLYCEROL KINASE"/>
    <property type="match status" value="1"/>
</dbReference>
<dbReference type="EMBL" id="JRHX01000031">
    <property type="protein sequence ID" value="KXZ71909.1"/>
    <property type="molecule type" value="Genomic_DNA"/>
</dbReference>
<dbReference type="EC" id="2.7.1.107" evidence="3 24"/>
<dbReference type="PATRIC" id="fig|52133.19.peg.811"/>
<comment type="cofactor">
    <cofactor evidence="23">
        <name>Mg(2+)</name>
        <dbReference type="ChEBI" id="CHEBI:18420"/>
    </cofactor>
    <text evidence="23">Mn(2+), Zn(2+), Cd(2+) and Co(2+) support activity to lesser extents.</text>
</comment>
<evidence type="ECO:0000256" key="9">
    <source>
        <dbReference type="ARBA" id="ARBA00022692"/>
    </source>
</evidence>
<keyword evidence="15 24" id="KW-1133">Transmembrane helix</keyword>
<evidence type="ECO:0000256" key="15">
    <source>
        <dbReference type="ARBA" id="ARBA00022989"/>
    </source>
</evidence>
<dbReference type="GO" id="GO:0004143">
    <property type="term" value="F:ATP-dependent diacylglycerol kinase activity"/>
    <property type="evidence" value="ECO:0007669"/>
    <property type="project" value="UniProtKB-EC"/>
</dbReference>
<comment type="caution">
    <text evidence="25">The sequence shown here is derived from an EMBL/GenBank/DDBJ whole genome shotgun (WGS) entry which is preliminary data.</text>
</comment>
<keyword evidence="19 24" id="KW-1208">Phospholipid metabolism</keyword>
<dbReference type="Proteomes" id="UP000075544">
    <property type="component" value="Unassembled WGS sequence"/>
</dbReference>
<keyword evidence="13 22" id="KW-0067">ATP-binding</keyword>
<evidence type="ECO:0000256" key="2">
    <source>
        <dbReference type="ARBA" id="ARBA00005967"/>
    </source>
</evidence>
<feature type="active site" description="Proton acceptor" evidence="20">
    <location>
        <position position="103"/>
    </location>
</feature>
<evidence type="ECO:0000256" key="7">
    <source>
        <dbReference type="ARBA" id="ARBA00022519"/>
    </source>
</evidence>
<evidence type="ECO:0000256" key="12">
    <source>
        <dbReference type="ARBA" id="ARBA00022777"/>
    </source>
</evidence>
<proteinExistence type="inferred from homology"/>
<evidence type="ECO:0000256" key="1">
    <source>
        <dbReference type="ARBA" id="ARBA00004429"/>
    </source>
</evidence>
<accession>A0A150HXJ5</accession>
<evidence type="ECO:0000256" key="18">
    <source>
        <dbReference type="ARBA" id="ARBA00023209"/>
    </source>
</evidence>
<evidence type="ECO:0000256" key="6">
    <source>
        <dbReference type="ARBA" id="ARBA00022516"/>
    </source>
</evidence>
<dbReference type="CDD" id="cd14264">
    <property type="entry name" value="DAGK_IM"/>
    <property type="match status" value="1"/>
</dbReference>
<keyword evidence="8 24" id="KW-0808">Transferase</keyword>
<keyword evidence="16 24" id="KW-0443">Lipid metabolism</keyword>
<feature type="transmembrane region" description="Helical" evidence="24">
    <location>
        <begin position="90"/>
        <end position="113"/>
    </location>
</feature>
<keyword evidence="17 24" id="KW-0472">Membrane</keyword>
<dbReference type="GO" id="GO:0046872">
    <property type="term" value="F:metal ion binding"/>
    <property type="evidence" value="ECO:0007669"/>
    <property type="project" value="UniProtKB-KW"/>
</dbReference>
<keyword evidence="12 24" id="KW-0418">Kinase</keyword>
<keyword evidence="14 23" id="KW-0460">Magnesium</keyword>
<feature type="binding site" evidence="21">
    <location>
        <position position="43"/>
    </location>
    <ligand>
        <name>substrate</name>
    </ligand>
</feature>
<evidence type="ECO:0000256" key="3">
    <source>
        <dbReference type="ARBA" id="ARBA00012133"/>
    </source>
</evidence>
<feature type="transmembrane region" description="Helical" evidence="24">
    <location>
        <begin position="12"/>
        <end position="33"/>
    </location>
</feature>